<evidence type="ECO:0000259" key="6">
    <source>
        <dbReference type="Pfam" id="PF01957"/>
    </source>
</evidence>
<dbReference type="GO" id="GO:0005886">
    <property type="term" value="C:plasma membrane"/>
    <property type="evidence" value="ECO:0007669"/>
    <property type="project" value="TreeGrafter"/>
</dbReference>
<evidence type="ECO:0000256" key="4">
    <source>
        <dbReference type="ARBA" id="ARBA00023136"/>
    </source>
</evidence>
<feature type="transmembrane region" description="Helical" evidence="5">
    <location>
        <begin position="243"/>
        <end position="266"/>
    </location>
</feature>
<dbReference type="Gene3D" id="2.40.50.140">
    <property type="entry name" value="Nucleic acid-binding proteins"/>
    <property type="match status" value="1"/>
</dbReference>
<dbReference type="PANTHER" id="PTHR33507:SF3">
    <property type="entry name" value="INNER MEMBRANE PROTEIN YBBJ"/>
    <property type="match status" value="1"/>
</dbReference>
<protein>
    <submittedName>
        <fullName evidence="9">Nodulation protein NfeD</fullName>
    </submittedName>
</protein>
<evidence type="ECO:0000259" key="8">
    <source>
        <dbReference type="Pfam" id="PF25145"/>
    </source>
</evidence>
<dbReference type="Proteomes" id="UP000565468">
    <property type="component" value="Unassembled WGS sequence"/>
</dbReference>
<dbReference type="InterPro" id="IPR056738">
    <property type="entry name" value="NfeD1b_N"/>
</dbReference>
<dbReference type="PANTHER" id="PTHR33507">
    <property type="entry name" value="INNER MEMBRANE PROTEIN YBBJ"/>
    <property type="match status" value="1"/>
</dbReference>
<keyword evidence="4 5" id="KW-0472">Membrane</keyword>
<dbReference type="InterPro" id="IPR012340">
    <property type="entry name" value="NA-bd_OB-fold"/>
</dbReference>
<sequence>MSFRKLSPRRLGLTLLALLWILMSCALYVNPGKAEAAENSGSVYVIPVKQQIEQGLTSFLQRSFKEAVDMDAGLIVLEIDTPGGRVDKAQEIGNLLQQTDIPIVAFIRGDAASAGSYIALNADKIAMADGSMIGAAYMVDGMGNPVKDAKMVSWWKSKMKSAAESSGRNSDIAIGMAGTNEKVEMPEINRTNEVGQVISLSPEEALKVGYADKLANSTNEVIEWMGYSTTDMFTMELTFSEKLATFLTNPIVMTILLFVGIAGVLIEVIVPGFGFPGIIGIIGFVLYFFGNTVAGFAGTETWLLFIIGLVLLAMELFVPSFGILGVIGSISLVFGVVRAAYSTTHVAWSLGIAFLCALVAIVVVAVVFKERGIWNKFILSDSLSRENGYIPIADRDMLIGLTGISVTPLRPAGTAEIEGQRLDVVSAGGFVAAGTPIKVLKTDGTRIVVEETTVE</sequence>
<dbReference type="InterPro" id="IPR052165">
    <property type="entry name" value="Membrane_assoc_protease"/>
</dbReference>
<dbReference type="SUPFAM" id="SSF52096">
    <property type="entry name" value="ClpP/crotonase"/>
    <property type="match status" value="1"/>
</dbReference>
<accession>A0A848M4Y0</accession>
<dbReference type="InterPro" id="IPR002810">
    <property type="entry name" value="NfeD-like_C"/>
</dbReference>
<comment type="subcellular location">
    <subcellularLocation>
        <location evidence="1">Membrane</location>
        <topology evidence="1">Multi-pass membrane protein</topology>
    </subcellularLocation>
</comment>
<dbReference type="Pfam" id="PF24961">
    <property type="entry name" value="NfeD_membrane"/>
    <property type="match status" value="1"/>
</dbReference>
<dbReference type="EMBL" id="JABBPN010000002">
    <property type="protein sequence ID" value="NMO94833.1"/>
    <property type="molecule type" value="Genomic_DNA"/>
</dbReference>
<dbReference type="CDD" id="cd07021">
    <property type="entry name" value="Clp_protease_NfeD_like"/>
    <property type="match status" value="1"/>
</dbReference>
<feature type="domain" description="NfeD-like C-terminal" evidence="6">
    <location>
        <begin position="396"/>
        <end position="450"/>
    </location>
</feature>
<organism evidence="9 10">
    <name type="scientific">Paenibacillus lemnae</name>
    <dbReference type="NCBI Taxonomy" id="1330551"/>
    <lineage>
        <taxon>Bacteria</taxon>
        <taxon>Bacillati</taxon>
        <taxon>Bacillota</taxon>
        <taxon>Bacilli</taxon>
        <taxon>Bacillales</taxon>
        <taxon>Paenibacillaceae</taxon>
        <taxon>Paenibacillus</taxon>
    </lineage>
</organism>
<dbReference type="RefSeq" id="WP_169503522.1">
    <property type="nucleotide sequence ID" value="NZ_JABBPN010000002.1"/>
</dbReference>
<comment type="caution">
    <text evidence="9">The sequence shown here is derived from an EMBL/GenBank/DDBJ whole genome shotgun (WGS) entry which is preliminary data.</text>
</comment>
<evidence type="ECO:0000256" key="3">
    <source>
        <dbReference type="ARBA" id="ARBA00022989"/>
    </source>
</evidence>
<evidence type="ECO:0000256" key="2">
    <source>
        <dbReference type="ARBA" id="ARBA00022692"/>
    </source>
</evidence>
<feature type="domain" description="NfeD integral membrane" evidence="7">
    <location>
        <begin position="252"/>
        <end position="365"/>
    </location>
</feature>
<name>A0A848M4Y0_PAELE</name>
<feature type="transmembrane region" description="Helical" evidence="5">
    <location>
        <begin position="273"/>
        <end position="290"/>
    </location>
</feature>
<dbReference type="Gene3D" id="3.90.226.10">
    <property type="entry name" value="2-enoyl-CoA Hydratase, Chain A, domain 1"/>
    <property type="match status" value="1"/>
</dbReference>
<feature type="transmembrane region" description="Helical" evidence="5">
    <location>
        <begin position="347"/>
        <end position="368"/>
    </location>
</feature>
<proteinExistence type="predicted"/>
<evidence type="ECO:0000256" key="5">
    <source>
        <dbReference type="SAM" id="Phobius"/>
    </source>
</evidence>
<dbReference type="Pfam" id="PF25145">
    <property type="entry name" value="NfeD1b_N"/>
    <property type="match status" value="1"/>
</dbReference>
<reference evidence="9 10" key="1">
    <citation type="submission" date="2020-04" db="EMBL/GenBank/DDBJ databases">
        <title>Paenibacillus algicola sp. nov., a novel marine bacterium producing alginate lyase.</title>
        <authorList>
            <person name="Huang H."/>
        </authorList>
    </citation>
    <scope>NUCLEOTIDE SEQUENCE [LARGE SCALE GENOMIC DNA]</scope>
    <source>
        <strain evidence="9 10">L7-75</strain>
    </source>
</reference>
<evidence type="ECO:0000256" key="1">
    <source>
        <dbReference type="ARBA" id="ARBA00004141"/>
    </source>
</evidence>
<gene>
    <name evidence="9" type="ORF">HII30_03395</name>
</gene>
<feature type="domain" description="NfeD1b N-terminal" evidence="8">
    <location>
        <begin position="43"/>
        <end position="231"/>
    </location>
</feature>
<dbReference type="InterPro" id="IPR056739">
    <property type="entry name" value="NfeD_membrane"/>
</dbReference>
<dbReference type="Pfam" id="PF01957">
    <property type="entry name" value="NfeD"/>
    <property type="match status" value="1"/>
</dbReference>
<dbReference type="InterPro" id="IPR029045">
    <property type="entry name" value="ClpP/crotonase-like_dom_sf"/>
</dbReference>
<evidence type="ECO:0000259" key="7">
    <source>
        <dbReference type="Pfam" id="PF24961"/>
    </source>
</evidence>
<dbReference type="AlphaFoldDB" id="A0A848M4Y0"/>
<evidence type="ECO:0000313" key="9">
    <source>
        <dbReference type="EMBL" id="NMO94833.1"/>
    </source>
</evidence>
<dbReference type="PROSITE" id="PS51257">
    <property type="entry name" value="PROKAR_LIPOPROTEIN"/>
    <property type="match status" value="1"/>
</dbReference>
<keyword evidence="10" id="KW-1185">Reference proteome</keyword>
<keyword evidence="3 5" id="KW-1133">Transmembrane helix</keyword>
<evidence type="ECO:0000313" key="10">
    <source>
        <dbReference type="Proteomes" id="UP000565468"/>
    </source>
</evidence>
<keyword evidence="2 5" id="KW-0812">Transmembrane</keyword>